<dbReference type="PANTHER" id="PTHR42095">
    <property type="entry name" value="YALI0C12166P"/>
    <property type="match status" value="1"/>
</dbReference>
<name>A0ABQ9NUM3_9PEZI</name>
<reference evidence="2" key="1">
    <citation type="submission" date="2022-10" db="EMBL/GenBank/DDBJ databases">
        <title>Culturing micro-colonial fungi from biological soil crusts in the Mojave desert and describing Neophaeococcomyces mojavensis, and introducing the new genera and species Taxawa tesnikishii.</title>
        <authorList>
            <person name="Kurbessoian T."/>
            <person name="Stajich J.E."/>
        </authorList>
    </citation>
    <scope>NUCLEOTIDE SEQUENCE</scope>
    <source>
        <strain evidence="2">TK_1</strain>
    </source>
</reference>
<keyword evidence="3" id="KW-1185">Reference proteome</keyword>
<feature type="region of interest" description="Disordered" evidence="1">
    <location>
        <begin position="26"/>
        <end position="150"/>
    </location>
</feature>
<organism evidence="2 3">
    <name type="scientific">Coniosporium apollinis</name>
    <dbReference type="NCBI Taxonomy" id="61459"/>
    <lineage>
        <taxon>Eukaryota</taxon>
        <taxon>Fungi</taxon>
        <taxon>Dikarya</taxon>
        <taxon>Ascomycota</taxon>
        <taxon>Pezizomycotina</taxon>
        <taxon>Dothideomycetes</taxon>
        <taxon>Dothideomycetes incertae sedis</taxon>
        <taxon>Coniosporium</taxon>
    </lineage>
</organism>
<comment type="caution">
    <text evidence="2">The sequence shown here is derived from an EMBL/GenBank/DDBJ whole genome shotgun (WGS) entry which is preliminary data.</text>
</comment>
<dbReference type="Proteomes" id="UP001172684">
    <property type="component" value="Unassembled WGS sequence"/>
</dbReference>
<evidence type="ECO:0000313" key="3">
    <source>
        <dbReference type="Proteomes" id="UP001172684"/>
    </source>
</evidence>
<feature type="compositionally biased region" description="Low complexity" evidence="1">
    <location>
        <begin position="26"/>
        <end position="73"/>
    </location>
</feature>
<gene>
    <name evidence="2" type="ORF">H2201_003798</name>
</gene>
<sequence>MPTTNRPFFSNFLAAFRAHSAIQKTASTTVPSAASTTASTSYPHTSTASASTLAPTPTSAPAATTTTNAPSNPRTITAKAGTPSTGATTVAIQTTGQFQPTRQHSASPYSRSPGSPGSPGFNTPLGGPATRQRRGSDSSSEGFRDAGGAEKWYIGGRTATGEERFYKLGVVKRPRSIDRLSVDRLSL</sequence>
<feature type="compositionally biased region" description="Polar residues" evidence="1">
    <location>
        <begin position="82"/>
        <end position="104"/>
    </location>
</feature>
<feature type="compositionally biased region" description="Low complexity" evidence="1">
    <location>
        <begin position="105"/>
        <end position="120"/>
    </location>
</feature>
<accession>A0ABQ9NUM3</accession>
<dbReference type="PANTHER" id="PTHR42095:SF1">
    <property type="entry name" value="YALI0C12166P"/>
    <property type="match status" value="1"/>
</dbReference>
<evidence type="ECO:0000256" key="1">
    <source>
        <dbReference type="SAM" id="MobiDB-lite"/>
    </source>
</evidence>
<protein>
    <submittedName>
        <fullName evidence="2">Uncharacterized protein</fullName>
    </submittedName>
</protein>
<evidence type="ECO:0000313" key="2">
    <source>
        <dbReference type="EMBL" id="KAJ9666120.1"/>
    </source>
</evidence>
<proteinExistence type="predicted"/>
<dbReference type="EMBL" id="JAPDRL010000022">
    <property type="protein sequence ID" value="KAJ9666120.1"/>
    <property type="molecule type" value="Genomic_DNA"/>
</dbReference>